<proteinExistence type="predicted"/>
<evidence type="ECO:0000256" key="1">
    <source>
        <dbReference type="SAM" id="MobiDB-lite"/>
    </source>
</evidence>
<feature type="compositionally biased region" description="Polar residues" evidence="1">
    <location>
        <begin position="31"/>
        <end position="44"/>
    </location>
</feature>
<reference evidence="2" key="1">
    <citation type="journal article" date="2018" name="DNA Res.">
        <title>Multiple hybrid de novo genome assembly of finger millet, an orphan allotetraploid crop.</title>
        <authorList>
            <person name="Hatakeyama M."/>
            <person name="Aluri S."/>
            <person name="Balachadran M.T."/>
            <person name="Sivarajan S.R."/>
            <person name="Patrignani A."/>
            <person name="Gruter S."/>
            <person name="Poveda L."/>
            <person name="Shimizu-Inatsugi R."/>
            <person name="Baeten J."/>
            <person name="Francoijs K.J."/>
            <person name="Nataraja K.N."/>
            <person name="Reddy Y.A.N."/>
            <person name="Phadnis S."/>
            <person name="Ravikumar R.L."/>
            <person name="Schlapbach R."/>
            <person name="Sreeman S.M."/>
            <person name="Shimizu K.K."/>
        </authorList>
    </citation>
    <scope>NUCLEOTIDE SEQUENCE</scope>
</reference>
<gene>
    <name evidence="2" type="primary">gb23217</name>
    <name evidence="2" type="ORF">PR202_gb23217</name>
</gene>
<reference evidence="2" key="2">
    <citation type="submission" date="2021-12" db="EMBL/GenBank/DDBJ databases">
        <title>Resequencing data analysis of finger millet.</title>
        <authorList>
            <person name="Hatakeyama M."/>
            <person name="Aluri S."/>
            <person name="Balachadran M.T."/>
            <person name="Sivarajan S.R."/>
            <person name="Poveda L."/>
            <person name="Shimizu-Inatsugi R."/>
            <person name="Schlapbach R."/>
            <person name="Sreeman S.M."/>
            <person name="Shimizu K.K."/>
        </authorList>
    </citation>
    <scope>NUCLEOTIDE SEQUENCE</scope>
</reference>
<evidence type="ECO:0000313" key="2">
    <source>
        <dbReference type="EMBL" id="GJN34545.1"/>
    </source>
</evidence>
<feature type="region of interest" description="Disordered" evidence="1">
    <location>
        <begin position="1"/>
        <end position="44"/>
    </location>
</feature>
<protein>
    <submittedName>
        <fullName evidence="2">Uncharacterized protein</fullName>
    </submittedName>
</protein>
<keyword evidence="3" id="KW-1185">Reference proteome</keyword>
<dbReference type="EMBL" id="BQKI01000085">
    <property type="protein sequence ID" value="GJN34545.1"/>
    <property type="molecule type" value="Genomic_DNA"/>
</dbReference>
<name>A0AAV5FJP3_ELECO</name>
<comment type="caution">
    <text evidence="2">The sequence shown here is derived from an EMBL/GenBank/DDBJ whole genome shotgun (WGS) entry which is preliminary data.</text>
</comment>
<dbReference type="AlphaFoldDB" id="A0AAV5FJP3"/>
<organism evidence="2 3">
    <name type="scientific">Eleusine coracana subsp. coracana</name>
    <dbReference type="NCBI Taxonomy" id="191504"/>
    <lineage>
        <taxon>Eukaryota</taxon>
        <taxon>Viridiplantae</taxon>
        <taxon>Streptophyta</taxon>
        <taxon>Embryophyta</taxon>
        <taxon>Tracheophyta</taxon>
        <taxon>Spermatophyta</taxon>
        <taxon>Magnoliopsida</taxon>
        <taxon>Liliopsida</taxon>
        <taxon>Poales</taxon>
        <taxon>Poaceae</taxon>
        <taxon>PACMAD clade</taxon>
        <taxon>Chloridoideae</taxon>
        <taxon>Cynodonteae</taxon>
        <taxon>Eleusininae</taxon>
        <taxon>Eleusine</taxon>
    </lineage>
</organism>
<accession>A0AAV5FJP3</accession>
<sequence length="176" mass="19721">MLLYQMPRYNNDEDELEPGGEKKPRAKAPPSDTSGLSLSDTESSYVISPPLDSRAVGKEGDEMRPKLWACGHGNIEVFVEWDNVNLSSPAHTKHLVESFFSLVLWFANAYATHEQSRMHPAVHSCKFRFGTSVYHQFGSFMFWISAKPSTHCTGSFLRHPPEKLPFLHSASAPLLG</sequence>
<evidence type="ECO:0000313" key="3">
    <source>
        <dbReference type="Proteomes" id="UP001054889"/>
    </source>
</evidence>
<dbReference type="Proteomes" id="UP001054889">
    <property type="component" value="Unassembled WGS sequence"/>
</dbReference>